<feature type="transmembrane region" description="Helical" evidence="1">
    <location>
        <begin position="40"/>
        <end position="60"/>
    </location>
</feature>
<gene>
    <name evidence="2" type="ORF">A2112_00480</name>
</gene>
<feature type="transmembrane region" description="Helical" evidence="1">
    <location>
        <begin position="12"/>
        <end position="28"/>
    </location>
</feature>
<keyword evidence="1" id="KW-0472">Membrane</keyword>
<comment type="caution">
    <text evidence="2">The sequence shown here is derived from an EMBL/GenBank/DDBJ whole genome shotgun (WGS) entry which is preliminary data.</text>
</comment>
<reference evidence="2 3" key="1">
    <citation type="journal article" date="2016" name="Nat. Commun.">
        <title>Thousands of microbial genomes shed light on interconnected biogeochemical processes in an aquifer system.</title>
        <authorList>
            <person name="Anantharaman K."/>
            <person name="Brown C.T."/>
            <person name="Hug L.A."/>
            <person name="Sharon I."/>
            <person name="Castelle C.J."/>
            <person name="Probst A.J."/>
            <person name="Thomas B.C."/>
            <person name="Singh A."/>
            <person name="Wilkins M.J."/>
            <person name="Karaoz U."/>
            <person name="Brodie E.L."/>
            <person name="Williams K.H."/>
            <person name="Hubbard S.S."/>
            <person name="Banfield J.F."/>
        </authorList>
    </citation>
    <scope>NUCLEOTIDE SEQUENCE [LARGE SCALE GENOMIC DNA]</scope>
</reference>
<dbReference type="EMBL" id="MGFK01000022">
    <property type="protein sequence ID" value="OGM04051.1"/>
    <property type="molecule type" value="Genomic_DNA"/>
</dbReference>
<name>A0A1F7WMI0_9BACT</name>
<keyword evidence="1" id="KW-0812">Transmembrane</keyword>
<proteinExistence type="predicted"/>
<feature type="transmembrane region" description="Helical" evidence="1">
    <location>
        <begin position="72"/>
        <end position="90"/>
    </location>
</feature>
<dbReference type="AlphaFoldDB" id="A0A1F7WMI0"/>
<evidence type="ECO:0000313" key="2">
    <source>
        <dbReference type="EMBL" id="OGM04051.1"/>
    </source>
</evidence>
<evidence type="ECO:0000313" key="3">
    <source>
        <dbReference type="Proteomes" id="UP000177091"/>
    </source>
</evidence>
<organism evidence="2 3">
    <name type="scientific">Candidatus Woesebacteria bacterium GWA1_42_12</name>
    <dbReference type="NCBI Taxonomy" id="1802472"/>
    <lineage>
        <taxon>Bacteria</taxon>
        <taxon>Candidatus Woeseibacteriota</taxon>
    </lineage>
</organism>
<keyword evidence="1" id="KW-1133">Transmembrane helix</keyword>
<evidence type="ECO:0000256" key="1">
    <source>
        <dbReference type="SAM" id="Phobius"/>
    </source>
</evidence>
<dbReference type="Proteomes" id="UP000177091">
    <property type="component" value="Unassembled WGS sequence"/>
</dbReference>
<sequence length="103" mass="12202">MRIYNEFPPGWWIVFSIVFGLYLLLIILRKGYKRVDELKAQFIVSFIFVIMSVAIEYIAISTGLWTYFPGNWPIILWFIYLGSGLFAYQMGKFIEEKMKKGRV</sequence>
<accession>A0A1F7WMI0</accession>
<protein>
    <submittedName>
        <fullName evidence="2">Uncharacterized protein</fullName>
    </submittedName>
</protein>